<dbReference type="FunCoup" id="A0A162T2G4">
    <property type="interactions" value="113"/>
</dbReference>
<dbReference type="GO" id="GO:0030674">
    <property type="term" value="F:protein-macromolecule adaptor activity"/>
    <property type="evidence" value="ECO:0007669"/>
    <property type="project" value="TreeGrafter"/>
</dbReference>
<dbReference type="GO" id="GO:0043332">
    <property type="term" value="C:mating projection tip"/>
    <property type="evidence" value="ECO:0007669"/>
    <property type="project" value="TreeGrafter"/>
</dbReference>
<evidence type="ECO:0000256" key="2">
    <source>
        <dbReference type="ARBA" id="ARBA00022737"/>
    </source>
</evidence>
<dbReference type="SUPFAM" id="SSF50044">
    <property type="entry name" value="SH3-domain"/>
    <property type="match status" value="2"/>
</dbReference>
<dbReference type="AlphaFoldDB" id="A0A162T2G4"/>
<dbReference type="Pfam" id="PF00018">
    <property type="entry name" value="SH3_1"/>
    <property type="match status" value="2"/>
</dbReference>
<evidence type="ECO:0000259" key="4">
    <source>
        <dbReference type="PROSITE" id="PS50002"/>
    </source>
</evidence>
<evidence type="ECO:0000313" key="6">
    <source>
        <dbReference type="EMBL" id="OAD65732.1"/>
    </source>
</evidence>
<evidence type="ECO:0000313" key="7">
    <source>
        <dbReference type="Proteomes" id="UP000077315"/>
    </source>
</evidence>
<dbReference type="Gene3D" id="2.30.30.40">
    <property type="entry name" value="SH3 Domains"/>
    <property type="match status" value="2"/>
</dbReference>
<dbReference type="SMART" id="SM00326">
    <property type="entry name" value="SH3"/>
    <property type="match status" value="2"/>
</dbReference>
<sequence>MNLKEKVKPPRSLRSTRLSVVKNKISTPINFQQSAITPKIVAKALFDYKAQTQREISFHQGDYFHVDKTDNPHWFEAFNPVTHAKGIVPVNYFQILEKNDTPNHLGDPTRTETQLPPVKKMQPLYGVVLYDFQAERFDELDARAGESILVIAQSNVEWFVAKPIGRLGGPGLIPVSFVEIRDALTGHTITSSQPSNPLPRVEEWKRMTMGHDNPEKLHNPSSSALYYAPNTIDTFSRIPTHNSVNTLLGSSNAGSGAGGSASASASAGAIITTAEQIAQEIGNLSIGPRDNSRDNTRSRVVAATVDSYVPEGDQFWFIVFAQMSDRRHRVLYRLYEDFYDFQVTLLQDYPIEAGKTGKPRILPFMPGPQTEVDERLTAKRQTELNIYCQELFQLPRYLVESPLVQDVLFVLHEGDVEIDYDPRTGAPRPESVELSHSILIPEAFGSSTMNTFTPFGRNSNPIKDISQTNTATATATATASTTTTAAKNAIGSSNLIKVKIAYKEEMFAIKVPIDCSFQKLHDRVQERLGGSNVRLRYKDQTQGESLPLETESDIAEAFESSLKIGKLILYATPL</sequence>
<dbReference type="VEuPathDB" id="FungiDB:PHYBLDRAFT_184094"/>
<dbReference type="Pfam" id="PF00564">
    <property type="entry name" value="PB1"/>
    <property type="match status" value="1"/>
</dbReference>
<dbReference type="Proteomes" id="UP000077315">
    <property type="component" value="Unassembled WGS sequence"/>
</dbReference>
<dbReference type="GO" id="GO:0005737">
    <property type="term" value="C:cytoplasm"/>
    <property type="evidence" value="ECO:0007669"/>
    <property type="project" value="TreeGrafter"/>
</dbReference>
<dbReference type="PANTHER" id="PTHR15706:SF2">
    <property type="entry name" value="SH3 AND PX DOMAIN-CONTAINING PROTEIN 2A"/>
    <property type="match status" value="1"/>
</dbReference>
<dbReference type="Pfam" id="PF00787">
    <property type="entry name" value="PX"/>
    <property type="match status" value="1"/>
</dbReference>
<dbReference type="SUPFAM" id="SSF54277">
    <property type="entry name" value="CAD &amp; PB1 domains"/>
    <property type="match status" value="1"/>
</dbReference>
<dbReference type="GO" id="GO:0035091">
    <property type="term" value="F:phosphatidylinositol binding"/>
    <property type="evidence" value="ECO:0007669"/>
    <property type="project" value="InterPro"/>
</dbReference>
<dbReference type="OrthoDB" id="548867at2759"/>
<organism evidence="6 7">
    <name type="scientific">Phycomyces blakesleeanus (strain ATCC 8743b / DSM 1359 / FGSC 10004 / NBRC 33097 / NRRL 1555)</name>
    <dbReference type="NCBI Taxonomy" id="763407"/>
    <lineage>
        <taxon>Eukaryota</taxon>
        <taxon>Fungi</taxon>
        <taxon>Fungi incertae sedis</taxon>
        <taxon>Mucoromycota</taxon>
        <taxon>Mucoromycotina</taxon>
        <taxon>Mucoromycetes</taxon>
        <taxon>Mucorales</taxon>
        <taxon>Phycomycetaceae</taxon>
        <taxon>Phycomyces</taxon>
    </lineage>
</organism>
<dbReference type="InParanoid" id="A0A162T2G4"/>
<keyword evidence="2" id="KW-0677">Repeat</keyword>
<keyword evidence="1 3" id="KW-0728">SH3 domain</keyword>
<dbReference type="SUPFAM" id="SSF64268">
    <property type="entry name" value="PX domain"/>
    <property type="match status" value="1"/>
</dbReference>
<gene>
    <name evidence="6" type="ORF">PHYBLDRAFT_184094</name>
</gene>
<dbReference type="InterPro" id="IPR036028">
    <property type="entry name" value="SH3-like_dom_sf"/>
</dbReference>
<dbReference type="GeneID" id="28999787"/>
<feature type="domain" description="SH3" evidence="4">
    <location>
        <begin position="121"/>
        <end position="183"/>
    </location>
</feature>
<feature type="domain" description="PX" evidence="5">
    <location>
        <begin position="295"/>
        <end position="415"/>
    </location>
</feature>
<dbReference type="PANTHER" id="PTHR15706">
    <property type="entry name" value="SH3 MULTIPLE DOMAIN"/>
    <property type="match status" value="1"/>
</dbReference>
<proteinExistence type="predicted"/>
<dbReference type="Gene3D" id="3.10.20.90">
    <property type="entry name" value="Phosphatidylinositol 3-kinase Catalytic Subunit, Chain A, domain 1"/>
    <property type="match status" value="1"/>
</dbReference>
<dbReference type="InterPro" id="IPR001452">
    <property type="entry name" value="SH3_domain"/>
</dbReference>
<dbReference type="InterPro" id="IPR036871">
    <property type="entry name" value="PX_dom_sf"/>
</dbReference>
<dbReference type="RefSeq" id="XP_018283772.1">
    <property type="nucleotide sequence ID" value="XM_018438881.1"/>
</dbReference>
<dbReference type="InterPro" id="IPR051228">
    <property type="entry name" value="NADPH_Oxidase/PX-Domain"/>
</dbReference>
<dbReference type="STRING" id="763407.A0A162T2G4"/>
<dbReference type="CDD" id="cd06890">
    <property type="entry name" value="PX_Bem1p"/>
    <property type="match status" value="1"/>
</dbReference>
<dbReference type="InterPro" id="IPR000270">
    <property type="entry name" value="PB1_dom"/>
</dbReference>
<feature type="domain" description="SH3" evidence="4">
    <location>
        <begin position="37"/>
        <end position="98"/>
    </location>
</feature>
<evidence type="ECO:0000256" key="1">
    <source>
        <dbReference type="ARBA" id="ARBA00022443"/>
    </source>
</evidence>
<dbReference type="InterPro" id="IPR035550">
    <property type="entry name" value="Bem1/Scd2_PX"/>
</dbReference>
<evidence type="ECO:0000256" key="3">
    <source>
        <dbReference type="PROSITE-ProRule" id="PRU00192"/>
    </source>
</evidence>
<dbReference type="InterPro" id="IPR001683">
    <property type="entry name" value="PX_dom"/>
</dbReference>
<dbReference type="Gene3D" id="3.30.1520.10">
    <property type="entry name" value="Phox-like domain"/>
    <property type="match status" value="1"/>
</dbReference>
<dbReference type="InterPro" id="IPR035549">
    <property type="entry name" value="Bem1/Scd2_SH3_2"/>
</dbReference>
<evidence type="ECO:0000259" key="5">
    <source>
        <dbReference type="PROSITE" id="PS50195"/>
    </source>
</evidence>
<dbReference type="GO" id="GO:0000747">
    <property type="term" value="P:conjugation with cellular fusion"/>
    <property type="evidence" value="ECO:0007669"/>
    <property type="project" value="TreeGrafter"/>
</dbReference>
<accession>A0A162T2G4</accession>
<dbReference type="SMART" id="SM00312">
    <property type="entry name" value="PX"/>
    <property type="match status" value="1"/>
</dbReference>
<dbReference type="PROSITE" id="PS50195">
    <property type="entry name" value="PX"/>
    <property type="match status" value="1"/>
</dbReference>
<dbReference type="CDD" id="cd11879">
    <property type="entry name" value="SH3_Bem1p_2"/>
    <property type="match status" value="1"/>
</dbReference>
<dbReference type="PROSITE" id="PS50002">
    <property type="entry name" value="SH3"/>
    <property type="match status" value="2"/>
</dbReference>
<name>A0A162T2G4_PHYB8</name>
<protein>
    <submittedName>
        <fullName evidence="6">Uncharacterized protein</fullName>
    </submittedName>
</protein>
<dbReference type="EMBL" id="KV441008">
    <property type="protein sequence ID" value="OAD65732.1"/>
    <property type="molecule type" value="Genomic_DNA"/>
</dbReference>
<dbReference type="SMART" id="SM00666">
    <property type="entry name" value="PB1"/>
    <property type="match status" value="1"/>
</dbReference>
<keyword evidence="7" id="KW-1185">Reference proteome</keyword>
<reference evidence="7" key="1">
    <citation type="submission" date="2015-06" db="EMBL/GenBank/DDBJ databases">
        <title>Expansion of signal transduction pathways in fungi by whole-genome duplication.</title>
        <authorList>
            <consortium name="DOE Joint Genome Institute"/>
            <person name="Corrochano L.M."/>
            <person name="Kuo A."/>
            <person name="Marcet-Houben M."/>
            <person name="Polaino S."/>
            <person name="Salamov A."/>
            <person name="Villalobos J.M."/>
            <person name="Alvarez M.I."/>
            <person name="Avalos J."/>
            <person name="Benito E.P."/>
            <person name="Benoit I."/>
            <person name="Burger G."/>
            <person name="Camino L.P."/>
            <person name="Canovas D."/>
            <person name="Cerda-Olmedo E."/>
            <person name="Cheng J.-F."/>
            <person name="Dominguez A."/>
            <person name="Elias M."/>
            <person name="Eslava A.P."/>
            <person name="Glaser F."/>
            <person name="Grimwood J."/>
            <person name="Gutierrez G."/>
            <person name="Heitman J."/>
            <person name="Henrissat B."/>
            <person name="Iturriaga E.A."/>
            <person name="Lang B.F."/>
            <person name="Lavin J.L."/>
            <person name="Lee S."/>
            <person name="Li W."/>
            <person name="Lindquist E."/>
            <person name="Lopez-Garcia S."/>
            <person name="Luque E.M."/>
            <person name="Marcos A.T."/>
            <person name="Martin J."/>
            <person name="McCluskey K."/>
            <person name="Medina H.R."/>
            <person name="Miralles-Duran A."/>
            <person name="Miyazaki A."/>
            <person name="Munoz-Torres E."/>
            <person name="Oguiza J.A."/>
            <person name="Ohm R."/>
            <person name="Olmedo M."/>
            <person name="Orejas M."/>
            <person name="Ortiz-Castellanos L."/>
            <person name="Pisabarro A.G."/>
            <person name="Rodriguez-Romero J."/>
            <person name="Ruiz-Herrera J."/>
            <person name="Ruiz-Vazquez R."/>
            <person name="Sanz C."/>
            <person name="Schackwitz W."/>
            <person name="Schmutz J."/>
            <person name="Shahriari M."/>
            <person name="Shelest E."/>
            <person name="Silva-Franco F."/>
            <person name="Soanes D."/>
            <person name="Syed K."/>
            <person name="Tagua V.G."/>
            <person name="Talbot N.J."/>
            <person name="Thon M."/>
            <person name="De vries R.P."/>
            <person name="Wiebenga A."/>
            <person name="Yadav J.S."/>
            <person name="Braun E.L."/>
            <person name="Baker S."/>
            <person name="Garre V."/>
            <person name="Horwitz B."/>
            <person name="Torres-Martinez S."/>
            <person name="Idnurm A."/>
            <person name="Herrera-Estrella A."/>
            <person name="Gabaldon T."/>
            <person name="Grigoriev I.V."/>
        </authorList>
    </citation>
    <scope>NUCLEOTIDE SEQUENCE [LARGE SCALE GENOMIC DNA]</scope>
    <source>
        <strain evidence="7">NRRL 1555(-)</strain>
    </source>
</reference>